<evidence type="ECO:0000313" key="3">
    <source>
        <dbReference type="Proteomes" id="UP000281985"/>
    </source>
</evidence>
<evidence type="ECO:0000313" key="2">
    <source>
        <dbReference type="EMBL" id="RMB57983.1"/>
    </source>
</evidence>
<keyword evidence="1" id="KW-0812">Transmembrane</keyword>
<keyword evidence="1" id="KW-1133">Transmembrane helix</keyword>
<dbReference type="OrthoDB" id="1451440at2"/>
<dbReference type="AlphaFoldDB" id="A0A3M0G8L8"/>
<proteinExistence type="predicted"/>
<reference evidence="2 3" key="1">
    <citation type="submission" date="2018-10" db="EMBL/GenBank/DDBJ databases">
        <title>Dokdonia luteus sp. nov., isolated from sea water.</title>
        <authorList>
            <person name="Zhou L.Y."/>
            <person name="Du Z.J."/>
        </authorList>
    </citation>
    <scope>NUCLEOTIDE SEQUENCE [LARGE SCALE GENOMIC DNA]</scope>
    <source>
        <strain evidence="2 3">SH27</strain>
    </source>
</reference>
<organism evidence="2 3">
    <name type="scientific">Dokdonia sinensis</name>
    <dbReference type="NCBI Taxonomy" id="2479847"/>
    <lineage>
        <taxon>Bacteria</taxon>
        <taxon>Pseudomonadati</taxon>
        <taxon>Bacteroidota</taxon>
        <taxon>Flavobacteriia</taxon>
        <taxon>Flavobacteriales</taxon>
        <taxon>Flavobacteriaceae</taxon>
        <taxon>Dokdonia</taxon>
    </lineage>
</organism>
<comment type="caution">
    <text evidence="2">The sequence shown here is derived from an EMBL/GenBank/DDBJ whole genome shotgun (WGS) entry which is preliminary data.</text>
</comment>
<evidence type="ECO:0000256" key="1">
    <source>
        <dbReference type="SAM" id="Phobius"/>
    </source>
</evidence>
<dbReference type="RefSeq" id="WP_121917586.1">
    <property type="nucleotide sequence ID" value="NZ_REFV01000009.1"/>
</dbReference>
<keyword evidence="1" id="KW-0472">Membrane</keyword>
<gene>
    <name evidence="2" type="ORF">EAX61_10170</name>
</gene>
<dbReference type="EMBL" id="REFV01000009">
    <property type="protein sequence ID" value="RMB57983.1"/>
    <property type="molecule type" value="Genomic_DNA"/>
</dbReference>
<feature type="transmembrane region" description="Helical" evidence="1">
    <location>
        <begin position="72"/>
        <end position="93"/>
    </location>
</feature>
<dbReference type="Proteomes" id="UP000281985">
    <property type="component" value="Unassembled WGS sequence"/>
</dbReference>
<dbReference type="Pfam" id="PF19665">
    <property type="entry name" value="DUF6168"/>
    <property type="match status" value="1"/>
</dbReference>
<feature type="transmembrane region" description="Helical" evidence="1">
    <location>
        <begin position="105"/>
        <end position="126"/>
    </location>
</feature>
<feature type="transmembrane region" description="Helical" evidence="1">
    <location>
        <begin position="5"/>
        <end position="22"/>
    </location>
</feature>
<sequence>MVKKLLLYIGIAIALFLATYNLHKFTINALHIVHPFNLYNVYAFQAIASLILVVSVELLASLTNQYKDQLGFLYLGSMAVKIMMFCVIFRGILFSSVVLSKADSLSLLIPIFIFIFFEVLVIVKILNRSTDN</sequence>
<keyword evidence="3" id="KW-1185">Reference proteome</keyword>
<dbReference type="InterPro" id="IPR046166">
    <property type="entry name" value="DUF6168"/>
</dbReference>
<accession>A0A3M0G8L8</accession>
<protein>
    <submittedName>
        <fullName evidence="2">Uncharacterized protein</fullName>
    </submittedName>
</protein>
<feature type="transmembrane region" description="Helical" evidence="1">
    <location>
        <begin position="42"/>
        <end position="60"/>
    </location>
</feature>
<name>A0A3M0G8L8_9FLAO</name>